<evidence type="ECO:0000256" key="4">
    <source>
        <dbReference type="ARBA" id="ARBA00022840"/>
    </source>
</evidence>
<comment type="similarity">
    <text evidence="1">Belongs to the protein kinase superfamily. STE Ser/Thr protein kinase family. STE20 subfamily.</text>
</comment>
<dbReference type="OMA" id="PRANTHH"/>
<organism evidence="8 9">
    <name type="scientific">Trichoplax adhaerens</name>
    <name type="common">Trichoplax reptans</name>
    <dbReference type="NCBI Taxonomy" id="10228"/>
    <lineage>
        <taxon>Eukaryota</taxon>
        <taxon>Metazoa</taxon>
        <taxon>Placozoa</taxon>
        <taxon>Uniplacotomia</taxon>
        <taxon>Trichoplacea</taxon>
        <taxon>Trichoplacidae</taxon>
        <taxon>Trichoplax</taxon>
    </lineage>
</organism>
<protein>
    <recommendedName>
        <fullName evidence="2">non-specific serine/threonine protein kinase</fullName>
        <ecNumber evidence="2">2.7.11.1</ecNumber>
    </recommendedName>
</protein>
<sequence>MSGKVGEQEKVVWPRKSDDYELRELIGQGASGSVYAGYCKPIKQTCAVKCINLEMCGIKLNEIQREIQLMSQCNHTNVTNYYTTFVVKEELWLVMRLLAGAGILDEVVIATLLRDVLKGLEYFHNNNQIHRDSKSACIRCNMILSILSVDFGVSNWLSEESDRSKQKVRKTFVGTPCWMAPEVVDLGSGYNSKADIWSIGITAIELATGTAPFSKYPAMKVLMLILNNDPPTIETNQDEHKEDLKKYSKVFRKMVESCLQKEPTRRPDATELLKHPFFKKAKDKDYIKEHLLNKAPTLEEKENKMKVKKRDYRRGASGVLHRAEDGSWTWSDGEDFDESSAGAVSNLEKKQPSRQEPKPVSESSRSVGFIKPTNDFVTLRLMIYYIYHCYLEALKLINTIESITNELESAGLVGKQDLQSVAMALDKAIKSFQTIKSLRFPMVIGPDVVKDEGRLIGCGQIDIVKVL</sequence>
<evidence type="ECO:0000313" key="9">
    <source>
        <dbReference type="Proteomes" id="UP000009022"/>
    </source>
</evidence>
<dbReference type="KEGG" id="tad:TRIADDRAFT_49613"/>
<dbReference type="InterPro" id="IPR050629">
    <property type="entry name" value="STE20/SPS1-PAK"/>
</dbReference>
<dbReference type="PhylomeDB" id="B3RKF8"/>
<dbReference type="HOGENOM" id="CLU_000288_111_1_1"/>
<feature type="compositionally biased region" description="Basic and acidic residues" evidence="6">
    <location>
        <begin position="347"/>
        <end position="359"/>
    </location>
</feature>
<feature type="region of interest" description="Disordered" evidence="6">
    <location>
        <begin position="331"/>
        <end position="365"/>
    </location>
</feature>
<accession>B3RKF8</accession>
<feature type="binding site" evidence="5">
    <location>
        <position position="49"/>
    </location>
    <ligand>
        <name>ATP</name>
        <dbReference type="ChEBI" id="CHEBI:30616"/>
    </ligand>
</feature>
<dbReference type="FunCoup" id="B3RKF8">
    <property type="interactions" value="1012"/>
</dbReference>
<dbReference type="FunFam" id="1.10.510.10:FF:000947">
    <property type="entry name" value="serine/threonine-protein kinase OSR1"/>
    <property type="match status" value="1"/>
</dbReference>
<dbReference type="InterPro" id="IPR011009">
    <property type="entry name" value="Kinase-like_dom_sf"/>
</dbReference>
<dbReference type="GeneID" id="6749007"/>
<dbReference type="RefSeq" id="XP_002108600.1">
    <property type="nucleotide sequence ID" value="XM_002108564.1"/>
</dbReference>
<evidence type="ECO:0000256" key="3">
    <source>
        <dbReference type="ARBA" id="ARBA00022741"/>
    </source>
</evidence>
<dbReference type="PROSITE" id="PS00107">
    <property type="entry name" value="PROTEIN_KINASE_ATP"/>
    <property type="match status" value="1"/>
</dbReference>
<dbReference type="Pfam" id="PF00069">
    <property type="entry name" value="Pkinase"/>
    <property type="match status" value="1"/>
</dbReference>
<dbReference type="SUPFAM" id="SSF56112">
    <property type="entry name" value="Protein kinase-like (PK-like)"/>
    <property type="match status" value="1"/>
</dbReference>
<dbReference type="PANTHER" id="PTHR48012">
    <property type="entry name" value="STERILE20-LIKE KINASE, ISOFORM B-RELATED"/>
    <property type="match status" value="1"/>
</dbReference>
<keyword evidence="3 5" id="KW-0547">Nucleotide-binding</keyword>
<evidence type="ECO:0000313" key="8">
    <source>
        <dbReference type="EMBL" id="EDV29398.1"/>
    </source>
</evidence>
<dbReference type="PANTHER" id="PTHR48012:SF16">
    <property type="entry name" value="NON-SPECIFIC SERINE_THREONINE PROTEIN KINASE"/>
    <property type="match status" value="1"/>
</dbReference>
<proteinExistence type="inferred from homology"/>
<dbReference type="STRING" id="10228.B3RKF8"/>
<dbReference type="InParanoid" id="B3RKF8"/>
<dbReference type="PROSITE" id="PS50011">
    <property type="entry name" value="PROTEIN_KINASE_DOM"/>
    <property type="match status" value="1"/>
</dbReference>
<dbReference type="GO" id="GO:0004674">
    <property type="term" value="F:protein serine/threonine kinase activity"/>
    <property type="evidence" value="ECO:0000318"/>
    <property type="project" value="GO_Central"/>
</dbReference>
<dbReference type="GO" id="GO:0005737">
    <property type="term" value="C:cytoplasm"/>
    <property type="evidence" value="ECO:0000318"/>
    <property type="project" value="GO_Central"/>
</dbReference>
<dbReference type="Proteomes" id="UP000009022">
    <property type="component" value="Unassembled WGS sequence"/>
</dbReference>
<dbReference type="OrthoDB" id="8693905at2759"/>
<dbReference type="GO" id="GO:0035556">
    <property type="term" value="P:intracellular signal transduction"/>
    <property type="evidence" value="ECO:0000318"/>
    <property type="project" value="GO_Central"/>
</dbReference>
<keyword evidence="4 5" id="KW-0067">ATP-binding</keyword>
<dbReference type="Gene3D" id="3.30.200.20">
    <property type="entry name" value="Phosphorylase Kinase, domain 1"/>
    <property type="match status" value="1"/>
</dbReference>
<dbReference type="eggNOG" id="KOG0582">
    <property type="taxonomic scope" value="Eukaryota"/>
</dbReference>
<dbReference type="EC" id="2.7.11.1" evidence="2"/>
<evidence type="ECO:0000259" key="7">
    <source>
        <dbReference type="PROSITE" id="PS50011"/>
    </source>
</evidence>
<dbReference type="GO" id="GO:0071474">
    <property type="term" value="P:cellular hyperosmotic response"/>
    <property type="evidence" value="ECO:0000318"/>
    <property type="project" value="GO_Central"/>
</dbReference>
<gene>
    <name evidence="8" type="ORF">TRIADDRAFT_49613</name>
</gene>
<dbReference type="EMBL" id="DS985241">
    <property type="protein sequence ID" value="EDV29398.1"/>
    <property type="molecule type" value="Genomic_DNA"/>
</dbReference>
<evidence type="ECO:0000256" key="6">
    <source>
        <dbReference type="SAM" id="MobiDB-lite"/>
    </source>
</evidence>
<keyword evidence="9" id="KW-1185">Reference proteome</keyword>
<dbReference type="Gene3D" id="1.10.510.10">
    <property type="entry name" value="Transferase(Phosphotransferase) domain 1"/>
    <property type="match status" value="1"/>
</dbReference>
<reference evidence="8 9" key="1">
    <citation type="journal article" date="2008" name="Nature">
        <title>The Trichoplax genome and the nature of placozoans.</title>
        <authorList>
            <person name="Srivastava M."/>
            <person name="Begovic E."/>
            <person name="Chapman J."/>
            <person name="Putnam N.H."/>
            <person name="Hellsten U."/>
            <person name="Kawashima T."/>
            <person name="Kuo A."/>
            <person name="Mitros T."/>
            <person name="Salamov A."/>
            <person name="Carpenter M.L."/>
            <person name="Signorovitch A.Y."/>
            <person name="Moreno M.A."/>
            <person name="Kamm K."/>
            <person name="Grimwood J."/>
            <person name="Schmutz J."/>
            <person name="Shapiro H."/>
            <person name="Grigoriev I.V."/>
            <person name="Buss L.W."/>
            <person name="Schierwater B."/>
            <person name="Dellaporta S.L."/>
            <person name="Rokhsar D.S."/>
        </authorList>
    </citation>
    <scope>NUCLEOTIDE SEQUENCE [LARGE SCALE GENOMIC DNA]</scope>
    <source>
        <strain evidence="8 9">Grell-BS-1999</strain>
    </source>
</reference>
<evidence type="ECO:0000256" key="5">
    <source>
        <dbReference type="PROSITE-ProRule" id="PRU10141"/>
    </source>
</evidence>
<dbReference type="CTD" id="6749007"/>
<feature type="domain" description="Protein kinase" evidence="7">
    <location>
        <begin position="20"/>
        <end position="278"/>
    </location>
</feature>
<evidence type="ECO:0000256" key="1">
    <source>
        <dbReference type="ARBA" id="ARBA00008874"/>
    </source>
</evidence>
<dbReference type="Gene3D" id="3.10.20.90">
    <property type="entry name" value="Phosphatidylinositol 3-kinase Catalytic Subunit, Chain A, domain 1"/>
    <property type="match status" value="1"/>
</dbReference>
<dbReference type="InterPro" id="IPR000719">
    <property type="entry name" value="Prot_kinase_dom"/>
</dbReference>
<name>B3RKF8_TRIAD</name>
<dbReference type="InterPro" id="IPR017441">
    <property type="entry name" value="Protein_kinase_ATP_BS"/>
</dbReference>
<dbReference type="GO" id="GO:0005524">
    <property type="term" value="F:ATP binding"/>
    <property type="evidence" value="ECO:0007669"/>
    <property type="project" value="UniProtKB-UniRule"/>
</dbReference>
<evidence type="ECO:0000256" key="2">
    <source>
        <dbReference type="ARBA" id="ARBA00012513"/>
    </source>
</evidence>
<dbReference type="AlphaFoldDB" id="B3RKF8"/>